<feature type="transmembrane region" description="Helical" evidence="1">
    <location>
        <begin position="12"/>
        <end position="31"/>
    </location>
</feature>
<gene>
    <name evidence="2" type="primary">ATP8</name>
</gene>
<organism evidence="2">
    <name type="scientific">Cephus sareptanus</name>
    <dbReference type="NCBI Taxonomy" id="1001277"/>
    <lineage>
        <taxon>Eukaryota</taxon>
        <taxon>Metazoa</taxon>
        <taxon>Ecdysozoa</taxon>
        <taxon>Arthropoda</taxon>
        <taxon>Hexapoda</taxon>
        <taxon>Insecta</taxon>
        <taxon>Pterygota</taxon>
        <taxon>Neoptera</taxon>
        <taxon>Endopterygota</taxon>
        <taxon>Hymenoptera</taxon>
        <taxon>Cephoidea</taxon>
        <taxon>Cephidae</taxon>
        <taxon>Cephus</taxon>
    </lineage>
</organism>
<accession>A0A0B5E7S7</accession>
<protein>
    <submittedName>
        <fullName evidence="2">ATP8 protein</fullName>
    </submittedName>
</protein>
<evidence type="ECO:0000256" key="1">
    <source>
        <dbReference type="SAM" id="Phobius"/>
    </source>
</evidence>
<evidence type="ECO:0000313" key="2">
    <source>
        <dbReference type="EMBL" id="AJE61802.1"/>
    </source>
</evidence>
<sequence>MPQMSPMNWLMLMFMFTLTMIMCMSMIYFIYLPNNLNNQLNTNKLTQHNSNSKKKFMTWKW</sequence>
<keyword evidence="1" id="KW-0812">Transmembrane</keyword>
<dbReference type="EMBL" id="KM377624">
    <property type="protein sequence ID" value="AJE61802.1"/>
    <property type="molecule type" value="Genomic_DNA"/>
</dbReference>
<reference evidence="2" key="1">
    <citation type="journal article" date="2015" name="Gene">
        <title>Two nearly complete mitogenomes of wheat stem borers, Cephus pygmeus (L.) and Cephus sareptanus Dovnar-Zapolskij (Hymenoptera: Cephidae): An unusual elongation of rrnS gene.</title>
        <authorList>
            <person name="Korkmaz E.M."/>
            <person name="Dogan O."/>
            <person name="Budak M."/>
            <person name="Basibuyuk H.H."/>
        </authorList>
    </citation>
    <scope>NUCLEOTIDE SEQUENCE</scope>
</reference>
<dbReference type="AlphaFoldDB" id="A0A0B5E7S7"/>
<proteinExistence type="predicted"/>
<geneLocation type="mitochondrion" evidence="2"/>
<keyword evidence="1" id="KW-0472">Membrane</keyword>
<name>A0A0B5E7S7_9HYME</name>
<keyword evidence="1" id="KW-1133">Transmembrane helix</keyword>
<keyword evidence="2" id="KW-0496">Mitochondrion</keyword>